<sequence length="155" mass="17517">MELKTNNVIDIATYSCEKSGDGTSASNGNWDLVPEQSKIGITEHGDGILKILQNLDVDVSMKKKHNILIIQNVNVNEKNSIPQEPPRIVNFDGNERDLYNLVFDEVRKLGGIKYFLLKLCKYAVSFCDGNKALTARKLNLSRRTIDNYENTKRIS</sequence>
<evidence type="ECO:0000313" key="1">
    <source>
        <dbReference type="EMBL" id="QJA56852.1"/>
    </source>
</evidence>
<accession>A0A6M3IKD1</accession>
<reference evidence="1" key="1">
    <citation type="submission" date="2020-03" db="EMBL/GenBank/DDBJ databases">
        <title>The deep terrestrial virosphere.</title>
        <authorList>
            <person name="Holmfeldt K."/>
            <person name="Nilsson E."/>
            <person name="Simone D."/>
            <person name="Lopez-Fernandez M."/>
            <person name="Wu X."/>
            <person name="de Brujin I."/>
            <person name="Lundin D."/>
            <person name="Andersson A."/>
            <person name="Bertilsson S."/>
            <person name="Dopson M."/>
        </authorList>
    </citation>
    <scope>NUCLEOTIDE SEQUENCE</scope>
    <source>
        <strain evidence="1">MM415B01783</strain>
    </source>
</reference>
<dbReference type="AlphaFoldDB" id="A0A6M3IKD1"/>
<gene>
    <name evidence="1" type="ORF">MM415B01783_0010</name>
</gene>
<organism evidence="1">
    <name type="scientific">viral metagenome</name>
    <dbReference type="NCBI Taxonomy" id="1070528"/>
    <lineage>
        <taxon>unclassified sequences</taxon>
        <taxon>metagenomes</taxon>
        <taxon>organismal metagenomes</taxon>
    </lineage>
</organism>
<dbReference type="EMBL" id="MT141241">
    <property type="protein sequence ID" value="QJA56852.1"/>
    <property type="molecule type" value="Genomic_DNA"/>
</dbReference>
<protein>
    <submittedName>
        <fullName evidence="1">Uncharacterized protein</fullName>
    </submittedName>
</protein>
<name>A0A6M3IKD1_9ZZZZ</name>
<proteinExistence type="predicted"/>